<protein>
    <submittedName>
        <fullName evidence="1">Uncharacterized protein</fullName>
    </submittedName>
</protein>
<comment type="caution">
    <text evidence="1">The sequence shown here is derived from an EMBL/GenBank/DDBJ whole genome shotgun (WGS) entry which is preliminary data.</text>
</comment>
<gene>
    <name evidence="1" type="ORF">IAC42_06940</name>
</gene>
<reference evidence="1" key="2">
    <citation type="journal article" date="2021" name="PeerJ">
        <title>Extensive microbial diversity within the chicken gut microbiome revealed by metagenomics and culture.</title>
        <authorList>
            <person name="Gilroy R."/>
            <person name="Ravi A."/>
            <person name="Getino M."/>
            <person name="Pursley I."/>
            <person name="Horton D.L."/>
            <person name="Alikhan N.F."/>
            <person name="Baker D."/>
            <person name="Gharbi K."/>
            <person name="Hall N."/>
            <person name="Watson M."/>
            <person name="Adriaenssens E.M."/>
            <person name="Foster-Nyarko E."/>
            <person name="Jarju S."/>
            <person name="Secka A."/>
            <person name="Antonio M."/>
            <person name="Oren A."/>
            <person name="Chaudhuri R.R."/>
            <person name="La Ragione R."/>
            <person name="Hildebrand F."/>
            <person name="Pallen M.J."/>
        </authorList>
    </citation>
    <scope>NUCLEOTIDE SEQUENCE</scope>
    <source>
        <strain evidence="1">11167</strain>
    </source>
</reference>
<name>A0A9D9E956_9SPIR</name>
<accession>A0A9D9E956</accession>
<dbReference type="EMBL" id="JADIMU010000044">
    <property type="protein sequence ID" value="MBO8443479.1"/>
    <property type="molecule type" value="Genomic_DNA"/>
</dbReference>
<evidence type="ECO:0000313" key="2">
    <source>
        <dbReference type="Proteomes" id="UP000823633"/>
    </source>
</evidence>
<evidence type="ECO:0000313" key="1">
    <source>
        <dbReference type="EMBL" id="MBO8443479.1"/>
    </source>
</evidence>
<reference evidence="1" key="1">
    <citation type="submission" date="2020-10" db="EMBL/GenBank/DDBJ databases">
        <authorList>
            <person name="Gilroy R."/>
        </authorList>
    </citation>
    <scope>NUCLEOTIDE SEQUENCE</scope>
    <source>
        <strain evidence="1">11167</strain>
    </source>
</reference>
<sequence>MRIERNQNNWLHSYYDDGDILIRYAQDGNEERNLVGGGYTADIYIHLVSNE</sequence>
<organism evidence="1 2">
    <name type="scientific">Candidatus Aphodenecus pullistercoris</name>
    <dbReference type="NCBI Taxonomy" id="2840669"/>
    <lineage>
        <taxon>Bacteria</taxon>
        <taxon>Pseudomonadati</taxon>
        <taxon>Spirochaetota</taxon>
        <taxon>Spirochaetia</taxon>
        <taxon>Spirochaetales</taxon>
        <taxon>Candidatus Aphodenecus</taxon>
    </lineage>
</organism>
<proteinExistence type="predicted"/>
<dbReference type="AlphaFoldDB" id="A0A9D9E956"/>
<dbReference type="Proteomes" id="UP000823633">
    <property type="component" value="Unassembled WGS sequence"/>
</dbReference>